<dbReference type="AlphaFoldDB" id="A0A6C0I1U1"/>
<sequence>MDLLQETADRPQKTFFSHVFSSTEEGKAEILNVVQYALMGIIPIIILNKLIQRFIPEADVDKSNLELLAEIFIQMIVMFCGIILIHRTITYFPTYSGFKYEDLVLTNVILAFLIIIFSIQTKIGLKLNILVDRVYDLWNGTSESDGDSKANVRGQVRIAQQHIPSQADFLDHAGTQSNVFPPAPVATTKPQNGTYDTMMRGSSAAAPDMGSYMGPMAANSVLGGSFGASF</sequence>
<evidence type="ECO:0000256" key="1">
    <source>
        <dbReference type="SAM" id="Phobius"/>
    </source>
</evidence>
<protein>
    <submittedName>
        <fullName evidence="2">Uncharacterized protein</fullName>
    </submittedName>
</protein>
<feature type="transmembrane region" description="Helical" evidence="1">
    <location>
        <begin position="104"/>
        <end position="125"/>
    </location>
</feature>
<feature type="transmembrane region" description="Helical" evidence="1">
    <location>
        <begin position="33"/>
        <end position="51"/>
    </location>
</feature>
<organism evidence="2">
    <name type="scientific">viral metagenome</name>
    <dbReference type="NCBI Taxonomy" id="1070528"/>
    <lineage>
        <taxon>unclassified sequences</taxon>
        <taxon>metagenomes</taxon>
        <taxon>organismal metagenomes</taxon>
    </lineage>
</organism>
<evidence type="ECO:0000313" key="2">
    <source>
        <dbReference type="EMBL" id="QHT86103.1"/>
    </source>
</evidence>
<keyword evidence="1" id="KW-1133">Transmembrane helix</keyword>
<accession>A0A6C0I1U1</accession>
<keyword evidence="1" id="KW-0812">Transmembrane</keyword>
<feature type="transmembrane region" description="Helical" evidence="1">
    <location>
        <begin position="71"/>
        <end position="92"/>
    </location>
</feature>
<keyword evidence="1" id="KW-0472">Membrane</keyword>
<proteinExistence type="predicted"/>
<reference evidence="2" key="1">
    <citation type="journal article" date="2020" name="Nature">
        <title>Giant virus diversity and host interactions through global metagenomics.</title>
        <authorList>
            <person name="Schulz F."/>
            <person name="Roux S."/>
            <person name="Paez-Espino D."/>
            <person name="Jungbluth S."/>
            <person name="Walsh D.A."/>
            <person name="Denef V.J."/>
            <person name="McMahon K.D."/>
            <person name="Konstantinidis K.T."/>
            <person name="Eloe-Fadrosh E.A."/>
            <person name="Kyrpides N.C."/>
            <person name="Woyke T."/>
        </authorList>
    </citation>
    <scope>NUCLEOTIDE SEQUENCE</scope>
    <source>
        <strain evidence="2">GVMAG-M-3300023184-184</strain>
    </source>
</reference>
<name>A0A6C0I1U1_9ZZZZ</name>
<dbReference type="EMBL" id="MN740058">
    <property type="protein sequence ID" value="QHT86103.1"/>
    <property type="molecule type" value="Genomic_DNA"/>
</dbReference>